<comment type="caution">
    <text evidence="1">The sequence shown here is derived from an EMBL/GenBank/DDBJ whole genome shotgun (WGS) entry which is preliminary data.</text>
</comment>
<proteinExistence type="predicted"/>
<protein>
    <submittedName>
        <fullName evidence="1">Uncharacterized protein</fullName>
    </submittedName>
</protein>
<evidence type="ECO:0000313" key="3">
    <source>
        <dbReference type="EMBL" id="CAF5103541.1"/>
    </source>
</evidence>
<gene>
    <name evidence="3" type="ORF">BYL167_LOCUS64698</name>
    <name evidence="2" type="ORF">SMN809_LOCUS36426</name>
    <name evidence="1" type="ORF">UXM345_LOCUS33641</name>
</gene>
<evidence type="ECO:0000313" key="2">
    <source>
        <dbReference type="EMBL" id="CAF4536047.1"/>
    </source>
</evidence>
<reference evidence="1" key="1">
    <citation type="submission" date="2021-02" db="EMBL/GenBank/DDBJ databases">
        <authorList>
            <person name="Nowell W R."/>
        </authorList>
    </citation>
    <scope>NUCLEOTIDE SEQUENCE</scope>
</reference>
<dbReference type="Proteomes" id="UP000676336">
    <property type="component" value="Unassembled WGS sequence"/>
</dbReference>
<evidence type="ECO:0000313" key="4">
    <source>
        <dbReference type="Proteomes" id="UP000663842"/>
    </source>
</evidence>
<name>A0A820I5P6_9BILA</name>
<sequence>MGILKGKDTALEHIEKSKLAFLATLSEVTKGPSESAVPPKDHFTLKFDRKSIQNLKGRVYENMKEYTYVQLGSLFLYCSNMISFGSLLIGEGIPACFNSKGAETGLINPTKPPVPIVGHQYVACIYDDLKTIDCLIEISRNEIDNLVKIANARRKSVV</sequence>
<dbReference type="AlphaFoldDB" id="A0A820I5P6"/>
<dbReference type="Proteomes" id="UP000663842">
    <property type="component" value="Unassembled WGS sequence"/>
</dbReference>
<dbReference type="EMBL" id="CAJOBF010011374">
    <property type="protein sequence ID" value="CAF4305221.1"/>
    <property type="molecule type" value="Genomic_DNA"/>
</dbReference>
<accession>A0A820I5P6</accession>
<dbReference type="EMBL" id="CAJOBI010089706">
    <property type="protein sequence ID" value="CAF4536047.1"/>
    <property type="molecule type" value="Genomic_DNA"/>
</dbReference>
<dbReference type="EMBL" id="CAJOBH010239370">
    <property type="protein sequence ID" value="CAF5103541.1"/>
    <property type="molecule type" value="Genomic_DNA"/>
</dbReference>
<evidence type="ECO:0000313" key="1">
    <source>
        <dbReference type="EMBL" id="CAF4305221.1"/>
    </source>
</evidence>
<dbReference type="Proteomes" id="UP000681967">
    <property type="component" value="Unassembled WGS sequence"/>
</dbReference>
<organism evidence="1 4">
    <name type="scientific">Rotaria magnacalcarata</name>
    <dbReference type="NCBI Taxonomy" id="392030"/>
    <lineage>
        <taxon>Eukaryota</taxon>
        <taxon>Metazoa</taxon>
        <taxon>Spiralia</taxon>
        <taxon>Gnathifera</taxon>
        <taxon>Rotifera</taxon>
        <taxon>Eurotatoria</taxon>
        <taxon>Bdelloidea</taxon>
        <taxon>Philodinida</taxon>
        <taxon>Philodinidae</taxon>
        <taxon>Rotaria</taxon>
    </lineage>
</organism>